<sequence length="140" mass="15891">MVSSAFPTCGAIEIVFVENKMNSVLYQIMLAASLLPVASLITSGDWRFQQDIASGYVLCTTKSWMKPKKVKPFQWPTPSPALNPSENLWGIMVRNVYKNGRQYINKSDLKNTIKNFWSKIDLSGSRNRLLIQLTENYVPT</sequence>
<dbReference type="GO" id="GO:0003676">
    <property type="term" value="F:nucleic acid binding"/>
    <property type="evidence" value="ECO:0007669"/>
    <property type="project" value="InterPro"/>
</dbReference>
<gene>
    <name evidence="1" type="primary">tc3a_372</name>
    <name evidence="1" type="ORF">AVEN_46166_1</name>
</gene>
<proteinExistence type="predicted"/>
<accession>A0A4Y2D7I0</accession>
<dbReference type="InterPro" id="IPR036397">
    <property type="entry name" value="RNaseH_sf"/>
</dbReference>
<evidence type="ECO:0000313" key="2">
    <source>
        <dbReference type="Proteomes" id="UP000499080"/>
    </source>
</evidence>
<dbReference type="Gene3D" id="3.30.420.10">
    <property type="entry name" value="Ribonuclease H-like superfamily/Ribonuclease H"/>
    <property type="match status" value="1"/>
</dbReference>
<dbReference type="AlphaFoldDB" id="A0A4Y2D7I0"/>
<dbReference type="OrthoDB" id="412719at2759"/>
<dbReference type="EMBL" id="BGPR01000317">
    <property type="protein sequence ID" value="GBM12683.1"/>
    <property type="molecule type" value="Genomic_DNA"/>
</dbReference>
<keyword evidence="2" id="KW-1185">Reference proteome</keyword>
<dbReference type="Proteomes" id="UP000499080">
    <property type="component" value="Unassembled WGS sequence"/>
</dbReference>
<organism evidence="1 2">
    <name type="scientific">Araneus ventricosus</name>
    <name type="common">Orbweaver spider</name>
    <name type="synonym">Epeira ventricosa</name>
    <dbReference type="NCBI Taxonomy" id="182803"/>
    <lineage>
        <taxon>Eukaryota</taxon>
        <taxon>Metazoa</taxon>
        <taxon>Ecdysozoa</taxon>
        <taxon>Arthropoda</taxon>
        <taxon>Chelicerata</taxon>
        <taxon>Arachnida</taxon>
        <taxon>Araneae</taxon>
        <taxon>Araneomorphae</taxon>
        <taxon>Entelegynae</taxon>
        <taxon>Araneoidea</taxon>
        <taxon>Araneidae</taxon>
        <taxon>Araneus</taxon>
    </lineage>
</organism>
<protein>
    <submittedName>
        <fullName evidence="1">Transposable element Tc3 transposase</fullName>
    </submittedName>
</protein>
<comment type="caution">
    <text evidence="1">The sequence shown here is derived from an EMBL/GenBank/DDBJ whole genome shotgun (WGS) entry which is preliminary data.</text>
</comment>
<name>A0A4Y2D7I0_ARAVE</name>
<reference evidence="1 2" key="1">
    <citation type="journal article" date="2019" name="Sci. Rep.">
        <title>Orb-weaving spider Araneus ventricosus genome elucidates the spidroin gene catalogue.</title>
        <authorList>
            <person name="Kono N."/>
            <person name="Nakamura H."/>
            <person name="Ohtoshi R."/>
            <person name="Moran D.A.P."/>
            <person name="Shinohara A."/>
            <person name="Yoshida Y."/>
            <person name="Fujiwara M."/>
            <person name="Mori M."/>
            <person name="Tomita M."/>
            <person name="Arakawa K."/>
        </authorList>
    </citation>
    <scope>NUCLEOTIDE SEQUENCE [LARGE SCALE GENOMIC DNA]</scope>
</reference>
<evidence type="ECO:0000313" key="1">
    <source>
        <dbReference type="EMBL" id="GBM12683.1"/>
    </source>
</evidence>